<reference evidence="4" key="1">
    <citation type="journal article" date="2019" name="Int. J. Syst. Evol. Microbiol.">
        <title>The Global Catalogue of Microorganisms (GCM) 10K type strain sequencing project: providing services to taxonomists for standard genome sequencing and annotation.</title>
        <authorList>
            <consortium name="The Broad Institute Genomics Platform"/>
            <consortium name="The Broad Institute Genome Sequencing Center for Infectious Disease"/>
            <person name="Wu L."/>
            <person name="Ma J."/>
        </authorList>
    </citation>
    <scope>NUCLEOTIDE SEQUENCE [LARGE SCALE GENOMIC DNA]</scope>
    <source>
        <strain evidence="4">JCM 15134</strain>
    </source>
</reference>
<dbReference type="InterPro" id="IPR036291">
    <property type="entry name" value="NAD(P)-bd_dom_sf"/>
</dbReference>
<name>A0ABP3T9N2_9GAMM</name>
<comment type="caution">
    <text evidence="3">The sequence shown here is derived from an EMBL/GenBank/DDBJ whole genome shotgun (WGS) entry which is preliminary data.</text>
</comment>
<dbReference type="NCBIfam" id="NF005559">
    <property type="entry name" value="PRK07231.1"/>
    <property type="match status" value="1"/>
</dbReference>
<accession>A0ABP3T9N2</accession>
<dbReference type="EMBL" id="BAAAET010000001">
    <property type="protein sequence ID" value="GAA0684836.1"/>
    <property type="molecule type" value="Genomic_DNA"/>
</dbReference>
<dbReference type="PANTHER" id="PTHR42760:SF133">
    <property type="entry name" value="3-OXOACYL-[ACYL-CARRIER-PROTEIN] REDUCTASE"/>
    <property type="match status" value="1"/>
</dbReference>
<evidence type="ECO:0000256" key="1">
    <source>
        <dbReference type="ARBA" id="ARBA00006484"/>
    </source>
</evidence>
<dbReference type="Pfam" id="PF13561">
    <property type="entry name" value="adh_short_C2"/>
    <property type="match status" value="1"/>
</dbReference>
<dbReference type="Proteomes" id="UP001499915">
    <property type="component" value="Unassembled WGS sequence"/>
</dbReference>
<dbReference type="InterPro" id="IPR020904">
    <property type="entry name" value="Sc_DH/Rdtase_CS"/>
</dbReference>
<evidence type="ECO:0000313" key="3">
    <source>
        <dbReference type="EMBL" id="GAA0684836.1"/>
    </source>
</evidence>
<keyword evidence="2" id="KW-0560">Oxidoreductase</keyword>
<dbReference type="PRINTS" id="PR00080">
    <property type="entry name" value="SDRFAMILY"/>
</dbReference>
<comment type="similarity">
    <text evidence="1">Belongs to the short-chain dehydrogenases/reductases (SDR) family.</text>
</comment>
<dbReference type="PROSITE" id="PS00061">
    <property type="entry name" value="ADH_SHORT"/>
    <property type="match status" value="1"/>
</dbReference>
<dbReference type="SUPFAM" id="SSF51735">
    <property type="entry name" value="NAD(P)-binding Rossmann-fold domains"/>
    <property type="match status" value="1"/>
</dbReference>
<gene>
    <name evidence="3" type="ORF">GCM10009104_07860</name>
</gene>
<organism evidence="3 4">
    <name type="scientific">Marinobacterium maritimum</name>
    <dbReference type="NCBI Taxonomy" id="500162"/>
    <lineage>
        <taxon>Bacteria</taxon>
        <taxon>Pseudomonadati</taxon>
        <taxon>Pseudomonadota</taxon>
        <taxon>Gammaproteobacteria</taxon>
        <taxon>Oceanospirillales</taxon>
        <taxon>Oceanospirillaceae</taxon>
        <taxon>Marinobacterium</taxon>
    </lineage>
</organism>
<protein>
    <submittedName>
        <fullName evidence="3">SDR family oxidoreductase</fullName>
    </submittedName>
</protein>
<dbReference type="InterPro" id="IPR002347">
    <property type="entry name" value="SDR_fam"/>
</dbReference>
<dbReference type="PRINTS" id="PR00081">
    <property type="entry name" value="GDHRDH"/>
</dbReference>
<sequence length="257" mass="27405">MNHERFSLQGKNALVTGASSGLGWHFAKVLAEAGATVTVSARRKDRLDTLVSEIEASGGKALAVVMDVSDSASIIEAFDQAEASFGVIDVLVNNAGIGDPDAFLTMSEASWDNMMDINLKSVWRIAQEASRRLVEARKPGSIVNIASILGLRVGSQLSHYATAKAGVVQLTKAMGLELARHNIRVNAIAPGYFLTEMNREFFATDKGKSYIDQKVPMCRLGDIEELSGPLLLLASNAGAFMTGTILNVDGGHLNNAL</sequence>
<keyword evidence="4" id="KW-1185">Reference proteome</keyword>
<evidence type="ECO:0000313" key="4">
    <source>
        <dbReference type="Proteomes" id="UP001499915"/>
    </source>
</evidence>
<dbReference type="RefSeq" id="WP_343802602.1">
    <property type="nucleotide sequence ID" value="NZ_BAAAET010000001.1"/>
</dbReference>
<dbReference type="PANTHER" id="PTHR42760">
    <property type="entry name" value="SHORT-CHAIN DEHYDROGENASES/REDUCTASES FAMILY MEMBER"/>
    <property type="match status" value="1"/>
</dbReference>
<dbReference type="Gene3D" id="3.40.50.720">
    <property type="entry name" value="NAD(P)-binding Rossmann-like Domain"/>
    <property type="match status" value="1"/>
</dbReference>
<proteinExistence type="inferred from homology"/>
<evidence type="ECO:0000256" key="2">
    <source>
        <dbReference type="ARBA" id="ARBA00023002"/>
    </source>
</evidence>